<reference evidence="4 5" key="1">
    <citation type="submission" date="2016-03" db="EMBL/GenBank/DDBJ databases">
        <title>Trachymyrmex septentrionalis WGS genome.</title>
        <authorList>
            <person name="Nygaard S."/>
            <person name="Hu H."/>
            <person name="Boomsma J."/>
            <person name="Zhang G."/>
        </authorList>
    </citation>
    <scope>NUCLEOTIDE SEQUENCE [LARGE SCALE GENOMIC DNA]</scope>
    <source>
        <strain evidence="4">Tsep2-gDNA-1</strain>
        <tissue evidence="4">Whole body</tissue>
    </source>
</reference>
<keyword evidence="4" id="KW-0418">Kinase</keyword>
<dbReference type="GO" id="GO:0016301">
    <property type="term" value="F:kinase activity"/>
    <property type="evidence" value="ECO:0007669"/>
    <property type="project" value="UniProtKB-KW"/>
</dbReference>
<dbReference type="Gene3D" id="3.80.10.10">
    <property type="entry name" value="Ribonuclease Inhibitor"/>
    <property type="match status" value="1"/>
</dbReference>
<sequence length="703" mass="80169">MSEQQTDSYDSRPVTSKKSERPPFKLCFSRNQQIGKSDACISKTNADFVTPKFYSRELEDVRNVDVSDTLERLATEQDRKPRNLYQLPLLTSHTYGWWHDKGIHPKDSRFDFHKRTSDLVSFQMKIYAEDRNDTELVECALASGFWYLAEICKDTQAGSRRFSLRMSSGIVIEHARPHEKSEKPRPSRSQESSLPESKRLCLDNGYNNNLTNTLNSHSENSTKWPYSGDASLIEPEILEDMGVSMLEDGVTNCENTKRLQSEECTILMENLASNNRSVIDDSDIFEYQEEVYTSSSLEIAISDRVQQDSCDTDDLTGFGSTQNESGYSSRMEADYFGDLKESFTKEKVNTSAEKNEQSCLDQFCLFRRKKRPSVYGEDKFNKLSDEIILMILKWLPKKCLVRSMLVCKRWCQIAQDEALWTRLDMGSKVLNEGTLGHILPRGVQILRLAQAEIADPVFCEGSQVLSDSYISKLQFLDLSMAVISPMSLAVLLSKCKCLKKLSLEKCIVNRDCCRAISQNTELEVLNLTMCENINIGCIMDLMELECLIALNIAWCSLDNECITLLCRTLPKSITRLNLAGCRKTMTDENVKDLLRRCPDITELDLSDCAMLTMHTVHNLLNFSKLEHLSLSRCYSIPQSAYIRLATMPCLLYLDVFGLMTESVLKSLQATCREPEINKYLYSSVARPTVGIRRTSIWGLRVRD</sequence>
<organism evidence="4 5">
    <name type="scientific">Trachymyrmex septentrionalis</name>
    <dbReference type="NCBI Taxonomy" id="34720"/>
    <lineage>
        <taxon>Eukaryota</taxon>
        <taxon>Metazoa</taxon>
        <taxon>Ecdysozoa</taxon>
        <taxon>Arthropoda</taxon>
        <taxon>Hexapoda</taxon>
        <taxon>Insecta</taxon>
        <taxon>Pterygota</taxon>
        <taxon>Neoptera</taxon>
        <taxon>Endopterygota</taxon>
        <taxon>Hymenoptera</taxon>
        <taxon>Apocrita</taxon>
        <taxon>Aculeata</taxon>
        <taxon>Formicoidea</taxon>
        <taxon>Formicidae</taxon>
        <taxon>Myrmicinae</taxon>
        <taxon>Trachymyrmex</taxon>
    </lineage>
</organism>
<dbReference type="SUPFAM" id="SSF52047">
    <property type="entry name" value="RNI-like"/>
    <property type="match status" value="1"/>
</dbReference>
<dbReference type="SMART" id="SM00256">
    <property type="entry name" value="FBOX"/>
    <property type="match status" value="1"/>
</dbReference>
<dbReference type="GO" id="GO:0019005">
    <property type="term" value="C:SCF ubiquitin ligase complex"/>
    <property type="evidence" value="ECO:0007669"/>
    <property type="project" value="TreeGrafter"/>
</dbReference>
<dbReference type="AlphaFoldDB" id="A0A195FW45"/>
<evidence type="ECO:0000313" key="5">
    <source>
        <dbReference type="Proteomes" id="UP000078541"/>
    </source>
</evidence>
<dbReference type="Pfam" id="PF12937">
    <property type="entry name" value="F-box-like"/>
    <property type="match status" value="1"/>
</dbReference>
<dbReference type="InterPro" id="IPR001810">
    <property type="entry name" value="F-box_dom"/>
</dbReference>
<keyword evidence="4" id="KW-0808">Transferase</keyword>
<gene>
    <name evidence="4" type="ORF">ALC56_00876</name>
</gene>
<dbReference type="InterPro" id="IPR032675">
    <property type="entry name" value="LRR_dom_sf"/>
</dbReference>
<keyword evidence="5" id="KW-1185">Reference proteome</keyword>
<name>A0A195FW45_9HYME</name>
<dbReference type="PANTHER" id="PTHR13318">
    <property type="entry name" value="PARTNER OF PAIRED, ISOFORM B-RELATED"/>
    <property type="match status" value="1"/>
</dbReference>
<dbReference type="EMBL" id="KQ981208">
    <property type="protein sequence ID" value="KYN44880.1"/>
    <property type="molecule type" value="Genomic_DNA"/>
</dbReference>
<keyword evidence="1" id="KW-0833">Ubl conjugation pathway</keyword>
<dbReference type="STRING" id="34720.A0A195FW45"/>
<feature type="compositionally biased region" description="Polar residues" evidence="2">
    <location>
        <begin position="1"/>
        <end position="16"/>
    </location>
</feature>
<feature type="compositionally biased region" description="Basic and acidic residues" evidence="2">
    <location>
        <begin position="173"/>
        <end position="185"/>
    </location>
</feature>
<feature type="region of interest" description="Disordered" evidence="2">
    <location>
        <begin position="173"/>
        <end position="200"/>
    </location>
</feature>
<evidence type="ECO:0000256" key="1">
    <source>
        <dbReference type="ARBA" id="ARBA00022786"/>
    </source>
</evidence>
<dbReference type="InterPro" id="IPR006553">
    <property type="entry name" value="Leu-rich_rpt_Cys-con_subtyp"/>
</dbReference>
<feature type="region of interest" description="Disordered" evidence="2">
    <location>
        <begin position="1"/>
        <end position="23"/>
    </location>
</feature>
<evidence type="ECO:0000256" key="2">
    <source>
        <dbReference type="SAM" id="MobiDB-lite"/>
    </source>
</evidence>
<dbReference type="InterPro" id="IPR036047">
    <property type="entry name" value="F-box-like_dom_sf"/>
</dbReference>
<dbReference type="PANTHER" id="PTHR13318:SF190">
    <property type="entry name" value="PARTNER OF PAIRED, ISOFORM B"/>
    <property type="match status" value="1"/>
</dbReference>
<evidence type="ECO:0000259" key="3">
    <source>
        <dbReference type="PROSITE" id="PS50181"/>
    </source>
</evidence>
<accession>A0A195FW45</accession>
<evidence type="ECO:0000313" key="4">
    <source>
        <dbReference type="EMBL" id="KYN44880.1"/>
    </source>
</evidence>
<dbReference type="PROSITE" id="PS50181">
    <property type="entry name" value="FBOX"/>
    <property type="match status" value="1"/>
</dbReference>
<proteinExistence type="predicted"/>
<feature type="domain" description="F-box" evidence="3">
    <location>
        <begin position="377"/>
        <end position="423"/>
    </location>
</feature>
<dbReference type="GO" id="GO:0031146">
    <property type="term" value="P:SCF-dependent proteasomal ubiquitin-dependent protein catabolic process"/>
    <property type="evidence" value="ECO:0007669"/>
    <property type="project" value="TreeGrafter"/>
</dbReference>
<protein>
    <submittedName>
        <fullName evidence="4">S-phase kinase-associated protein 2</fullName>
    </submittedName>
</protein>
<dbReference type="SMART" id="SM00367">
    <property type="entry name" value="LRR_CC"/>
    <property type="match status" value="3"/>
</dbReference>
<dbReference type="SUPFAM" id="SSF81383">
    <property type="entry name" value="F-box domain"/>
    <property type="match status" value="1"/>
</dbReference>
<dbReference type="Proteomes" id="UP000078541">
    <property type="component" value="Unassembled WGS sequence"/>
</dbReference>